<dbReference type="Pfam" id="PF20171">
    <property type="entry name" value="OpcA_G6PD_C"/>
    <property type="match status" value="1"/>
</dbReference>
<keyword evidence="4" id="KW-1185">Reference proteome</keyword>
<accession>A0ABX8B094</accession>
<dbReference type="Pfam" id="PF10128">
    <property type="entry name" value="OpcA_G6PD_assem"/>
    <property type="match status" value="1"/>
</dbReference>
<organism evidence="3 4">
    <name type="scientific">Chloracidobacterium sp. N</name>
    <dbReference type="NCBI Taxonomy" id="2821540"/>
    <lineage>
        <taxon>Bacteria</taxon>
        <taxon>Pseudomonadati</taxon>
        <taxon>Acidobacteriota</taxon>
        <taxon>Terriglobia</taxon>
        <taxon>Terriglobales</taxon>
        <taxon>Acidobacteriaceae</taxon>
        <taxon>Chloracidobacterium</taxon>
        <taxon>Chloracidobacterium aggregatum</taxon>
    </lineage>
</organism>
<dbReference type="InterPro" id="IPR046801">
    <property type="entry name" value="OpcA_G6PD_N"/>
</dbReference>
<evidence type="ECO:0000313" key="3">
    <source>
        <dbReference type="EMBL" id="QUV92996.1"/>
    </source>
</evidence>
<feature type="domain" description="Glucose-6-phosphate dehydrogenase assembly protein OpcA C-terminal" evidence="2">
    <location>
        <begin position="193"/>
        <end position="372"/>
    </location>
</feature>
<proteinExistence type="predicted"/>
<dbReference type="InterPro" id="IPR004555">
    <property type="entry name" value="G6PDH_assembly_OpcA"/>
</dbReference>
<sequence>MGIVEDIERRRPVDVAAIERELTELWKAAAEAKDGAATDAVMRVCLLNLLVFITDEARFGEVSEVVAKVTESAPCRAIIMHADLSRTATETHAWIASHCHLDDQMRQVCCEEIRVAASGSAIRYLARTVAPLIAPDLPVFLWWQDLQTLQEKYFLDFLPEVDRVIVDSRGLTHRDAQAAQLARFVLEARHRAAFSDLNWTRLTRWRDLIAGLFDAPDLTHYLHQLTRVTIFYARDEEASGIPLQALLLAGFFAAQLGWTLKDAYQVNRHQAELRFRARQRRVTVTIEPQVVQGLPQRQLSEVVLLAERPDMARFSVTCHPSDGADWLYTPAVEISGGARYHTTIALPQLTEARLMSREVEIFGRSKPYERALRMALDIITELELDAQFD</sequence>
<reference evidence="3 4" key="1">
    <citation type="submission" date="2021-03" db="EMBL/GenBank/DDBJ databases">
        <title>Genomic and phenotypic characterization of Chloracidobacterium isolates provides evidence for multiple species.</title>
        <authorList>
            <person name="Saini M.K."/>
            <person name="Costas A.M.G."/>
            <person name="Tank M."/>
            <person name="Bryant D.A."/>
        </authorList>
    </citation>
    <scope>NUCLEOTIDE SEQUENCE [LARGE SCALE GENOMIC DNA]</scope>
    <source>
        <strain evidence="3 4">N</strain>
    </source>
</reference>
<dbReference type="RefSeq" id="WP_211421421.1">
    <property type="nucleotide sequence ID" value="NZ_CP072642.1"/>
</dbReference>
<feature type="domain" description="Glucose-6-phosphate dehydrogenase assembly protein OpcA N-terminal" evidence="1">
    <location>
        <begin position="69"/>
        <end position="182"/>
    </location>
</feature>
<gene>
    <name evidence="3" type="ORF">J8C05_06290</name>
</gene>
<protein>
    <submittedName>
        <fullName evidence="3">Glucose-6-phosphate dehydrogenase assembly protein OpcA</fullName>
    </submittedName>
</protein>
<evidence type="ECO:0000313" key="4">
    <source>
        <dbReference type="Proteomes" id="UP000677668"/>
    </source>
</evidence>
<dbReference type="PANTHER" id="PTHR38658:SF1">
    <property type="entry name" value="OXPP CYCLE PROTEIN OPCA-RELATED"/>
    <property type="match status" value="1"/>
</dbReference>
<dbReference type="InterPro" id="IPR046802">
    <property type="entry name" value="OpcA_G6PD_C"/>
</dbReference>
<evidence type="ECO:0000259" key="1">
    <source>
        <dbReference type="Pfam" id="PF10128"/>
    </source>
</evidence>
<name>A0ABX8B094_9BACT</name>
<dbReference type="PANTHER" id="PTHR38658">
    <property type="entry name" value="OXPP CYCLE PROTEIN OPCA-RELATED"/>
    <property type="match status" value="1"/>
</dbReference>
<dbReference type="EMBL" id="CP072642">
    <property type="protein sequence ID" value="QUV92996.1"/>
    <property type="molecule type" value="Genomic_DNA"/>
</dbReference>
<evidence type="ECO:0000259" key="2">
    <source>
        <dbReference type="Pfam" id="PF20171"/>
    </source>
</evidence>
<dbReference type="Proteomes" id="UP000677668">
    <property type="component" value="Chromosome 1"/>
</dbReference>